<dbReference type="Proteomes" id="UP000799770">
    <property type="component" value="Unassembled WGS sequence"/>
</dbReference>
<keyword evidence="3" id="KW-1185">Reference proteome</keyword>
<evidence type="ECO:0000313" key="2">
    <source>
        <dbReference type="EMBL" id="KAF2112217.1"/>
    </source>
</evidence>
<organism evidence="2 3">
    <name type="scientific">Lophiotrema nucula</name>
    <dbReference type="NCBI Taxonomy" id="690887"/>
    <lineage>
        <taxon>Eukaryota</taxon>
        <taxon>Fungi</taxon>
        <taxon>Dikarya</taxon>
        <taxon>Ascomycota</taxon>
        <taxon>Pezizomycotina</taxon>
        <taxon>Dothideomycetes</taxon>
        <taxon>Pleosporomycetidae</taxon>
        <taxon>Pleosporales</taxon>
        <taxon>Lophiotremataceae</taxon>
        <taxon>Lophiotrema</taxon>
    </lineage>
</organism>
<reference evidence="2" key="1">
    <citation type="journal article" date="2020" name="Stud. Mycol.">
        <title>101 Dothideomycetes genomes: a test case for predicting lifestyles and emergence of pathogens.</title>
        <authorList>
            <person name="Haridas S."/>
            <person name="Albert R."/>
            <person name="Binder M."/>
            <person name="Bloem J."/>
            <person name="Labutti K."/>
            <person name="Salamov A."/>
            <person name="Andreopoulos B."/>
            <person name="Baker S."/>
            <person name="Barry K."/>
            <person name="Bills G."/>
            <person name="Bluhm B."/>
            <person name="Cannon C."/>
            <person name="Castanera R."/>
            <person name="Culley D."/>
            <person name="Daum C."/>
            <person name="Ezra D."/>
            <person name="Gonzalez J."/>
            <person name="Henrissat B."/>
            <person name="Kuo A."/>
            <person name="Liang C."/>
            <person name="Lipzen A."/>
            <person name="Lutzoni F."/>
            <person name="Magnuson J."/>
            <person name="Mondo S."/>
            <person name="Nolan M."/>
            <person name="Ohm R."/>
            <person name="Pangilinan J."/>
            <person name="Park H.-J."/>
            <person name="Ramirez L."/>
            <person name="Alfaro M."/>
            <person name="Sun H."/>
            <person name="Tritt A."/>
            <person name="Yoshinaga Y."/>
            <person name="Zwiers L.-H."/>
            <person name="Turgeon B."/>
            <person name="Goodwin S."/>
            <person name="Spatafora J."/>
            <person name="Crous P."/>
            <person name="Grigoriev I."/>
        </authorList>
    </citation>
    <scope>NUCLEOTIDE SEQUENCE</scope>
    <source>
        <strain evidence="2">CBS 627.86</strain>
    </source>
</reference>
<protein>
    <submittedName>
        <fullName evidence="2">Uncharacterized protein</fullName>
    </submittedName>
</protein>
<proteinExistence type="predicted"/>
<accession>A0A6A5Z045</accession>
<keyword evidence="1" id="KW-0732">Signal</keyword>
<feature type="signal peptide" evidence="1">
    <location>
        <begin position="1"/>
        <end position="21"/>
    </location>
</feature>
<sequence length="116" mass="12431">MQIYEILLLAIAMTTVSQTTASPAPTTAEIATVESTGSQDCYVGAYYCGWLLIGMEPLGSMHVPLERAVKGPPLIAMALEAIEERVPAAVSRSLKWSTAVSSATRSRILEGRYTLV</sequence>
<evidence type="ECO:0000313" key="3">
    <source>
        <dbReference type="Proteomes" id="UP000799770"/>
    </source>
</evidence>
<name>A0A6A5Z045_9PLEO</name>
<gene>
    <name evidence="2" type="ORF">BDV96DRAFT_634407</name>
</gene>
<evidence type="ECO:0000256" key="1">
    <source>
        <dbReference type="SAM" id="SignalP"/>
    </source>
</evidence>
<dbReference type="EMBL" id="ML977332">
    <property type="protein sequence ID" value="KAF2112217.1"/>
    <property type="molecule type" value="Genomic_DNA"/>
</dbReference>
<feature type="chain" id="PRO_5025628471" evidence="1">
    <location>
        <begin position="22"/>
        <end position="116"/>
    </location>
</feature>
<dbReference type="AlphaFoldDB" id="A0A6A5Z045"/>